<dbReference type="SUPFAM" id="SSF55073">
    <property type="entry name" value="Nucleotide cyclase"/>
    <property type="match status" value="1"/>
</dbReference>
<dbReference type="InterPro" id="IPR043128">
    <property type="entry name" value="Rev_trsase/Diguanyl_cyclase"/>
</dbReference>
<name>A0ABW0PG89_9BURK</name>
<feature type="domain" description="GGDEF" evidence="2">
    <location>
        <begin position="484"/>
        <end position="623"/>
    </location>
</feature>
<evidence type="ECO:0000259" key="1">
    <source>
        <dbReference type="PROSITE" id="PS50883"/>
    </source>
</evidence>
<dbReference type="Proteomes" id="UP001596031">
    <property type="component" value="Unassembled WGS sequence"/>
</dbReference>
<reference evidence="4" key="1">
    <citation type="journal article" date="2019" name="Int. J. Syst. Evol. Microbiol.">
        <title>The Global Catalogue of Microorganisms (GCM) 10K type strain sequencing project: providing services to taxonomists for standard genome sequencing and annotation.</title>
        <authorList>
            <consortium name="The Broad Institute Genomics Platform"/>
            <consortium name="The Broad Institute Genome Sequencing Center for Infectious Disease"/>
            <person name="Wu L."/>
            <person name="Ma J."/>
        </authorList>
    </citation>
    <scope>NUCLEOTIDE SEQUENCE [LARGE SCALE GENOMIC DNA]</scope>
    <source>
        <strain evidence="4">CCUG 38813</strain>
    </source>
</reference>
<evidence type="ECO:0000313" key="4">
    <source>
        <dbReference type="Proteomes" id="UP001596031"/>
    </source>
</evidence>
<dbReference type="InterPro" id="IPR001633">
    <property type="entry name" value="EAL_dom"/>
</dbReference>
<keyword evidence="4" id="KW-1185">Reference proteome</keyword>
<dbReference type="PANTHER" id="PTHR44757">
    <property type="entry name" value="DIGUANYLATE CYCLASE DGCP"/>
    <property type="match status" value="1"/>
</dbReference>
<dbReference type="Pfam" id="PF00563">
    <property type="entry name" value="EAL"/>
    <property type="match status" value="1"/>
</dbReference>
<dbReference type="SUPFAM" id="SSF141868">
    <property type="entry name" value="EAL domain-like"/>
    <property type="match status" value="1"/>
</dbReference>
<dbReference type="SMART" id="SM00052">
    <property type="entry name" value="EAL"/>
    <property type="match status" value="1"/>
</dbReference>
<dbReference type="CDD" id="cd01948">
    <property type="entry name" value="EAL"/>
    <property type="match status" value="1"/>
</dbReference>
<dbReference type="InterPro" id="IPR029787">
    <property type="entry name" value="Nucleotide_cyclase"/>
</dbReference>
<dbReference type="InterPro" id="IPR052155">
    <property type="entry name" value="Biofilm_reg_signaling"/>
</dbReference>
<sequence>MKSAFSSLSHTNFFLAVLWPVLAALCCIALWIVTLARADTEAERAETLVLKEADTYAQAYEQYVTRSIAQMDQITMQLKYGWENSRRPGLIEDMRAGGMFTDQAFVSVSIVGADGAVLSSSRGAGMPPSMAQAAFFLQHKNNNSTALRVDVAPVGFQADRQQVLFTRRLERADDEFDGIVVMAVDGSYFTSFVSASSLGQDGVLALADSGAKFWIEQGAAGRTANTQVLDLDAVGIVGDGARLLGAEAFRDGIARAVGWRDSPVYPVVAVAALSRQEGSAAARHYWEASRDRAVVASACLVLLSALAGVLSLRAAAREREYEAVRLAYRTATESANDGFYMAAPVRDRKGQMVDFRIVDCNERGAAFYGFRRADLVGRALSTLDRGIVGQEIIDTYRLAMSNGFYEEDRRMPVDDRLTITWGRRRLVRVGNGLAITLQDISERKRHETDLERLANEDALTGLRNRSWLLHFFPTLLRAVPKAGSGLAVLFIDLDELKQVNDSYGHVVGDQLLAAAARRLGTLLRPTDQAVRFGGDEFVVLLRPAIDERSIDEGHVAAVAERIVATFATPFALDSGVQAVTGASVGISLYPRDGLDATTLLRNADIAMYAAKNEGKGHYRFFDQFLSGQAERCAFLKGQLARAIEADQFLLHYQPRVDTVSGALLSMEALLRWQHPEFGMVPPGEFIPLAESSGLILQIGALVIDKACAQLAAWGAAGMQPVPVSINVSPKQFGRGVVACQFEAALRRHALPAVLVEVEITESAMMGEHAVVLAELAGLHKLGIKLHLDDFGTGYSSLSQLRTLKMDVLKVDRAFTNELEQGEGRVFFEAIVSMAHALRMTVVAEGVETAAQLRILQEIGCDEVQGFHISRPLAAQDIEACFLGAHRVACA</sequence>
<dbReference type="SMART" id="SM00267">
    <property type="entry name" value="GGDEF"/>
    <property type="match status" value="1"/>
</dbReference>
<accession>A0ABW0PG89</accession>
<evidence type="ECO:0000259" key="2">
    <source>
        <dbReference type="PROSITE" id="PS50887"/>
    </source>
</evidence>
<dbReference type="EMBL" id="JBHSMS010000036">
    <property type="protein sequence ID" value="MFC5511679.1"/>
    <property type="molecule type" value="Genomic_DNA"/>
</dbReference>
<proteinExistence type="predicted"/>
<dbReference type="PROSITE" id="PS50887">
    <property type="entry name" value="GGDEF"/>
    <property type="match status" value="1"/>
</dbReference>
<comment type="caution">
    <text evidence="3">The sequence shown here is derived from an EMBL/GenBank/DDBJ whole genome shotgun (WGS) entry which is preliminary data.</text>
</comment>
<dbReference type="NCBIfam" id="TIGR00254">
    <property type="entry name" value="GGDEF"/>
    <property type="match status" value="1"/>
</dbReference>
<dbReference type="PANTHER" id="PTHR44757:SF2">
    <property type="entry name" value="BIOFILM ARCHITECTURE MAINTENANCE PROTEIN MBAA"/>
    <property type="match status" value="1"/>
</dbReference>
<organism evidence="3 4">
    <name type="scientific">Massilia jejuensis</name>
    <dbReference type="NCBI Taxonomy" id="648894"/>
    <lineage>
        <taxon>Bacteria</taxon>
        <taxon>Pseudomonadati</taxon>
        <taxon>Pseudomonadota</taxon>
        <taxon>Betaproteobacteria</taxon>
        <taxon>Burkholderiales</taxon>
        <taxon>Oxalobacteraceae</taxon>
        <taxon>Telluria group</taxon>
        <taxon>Massilia</taxon>
    </lineage>
</organism>
<dbReference type="SUPFAM" id="SSF55785">
    <property type="entry name" value="PYP-like sensor domain (PAS domain)"/>
    <property type="match status" value="1"/>
</dbReference>
<dbReference type="CDD" id="cd01949">
    <property type="entry name" value="GGDEF"/>
    <property type="match status" value="1"/>
</dbReference>
<dbReference type="Gene3D" id="3.30.450.20">
    <property type="entry name" value="PAS domain"/>
    <property type="match status" value="2"/>
</dbReference>
<gene>
    <name evidence="3" type="ORF">ACFPOU_11150</name>
</gene>
<protein>
    <submittedName>
        <fullName evidence="3">EAL domain-containing protein</fullName>
    </submittedName>
</protein>
<dbReference type="Pfam" id="PF00990">
    <property type="entry name" value="GGDEF"/>
    <property type="match status" value="1"/>
</dbReference>
<feature type="domain" description="EAL" evidence="1">
    <location>
        <begin position="632"/>
        <end position="885"/>
    </location>
</feature>
<dbReference type="InterPro" id="IPR035965">
    <property type="entry name" value="PAS-like_dom_sf"/>
</dbReference>
<dbReference type="PROSITE" id="PS50883">
    <property type="entry name" value="EAL"/>
    <property type="match status" value="1"/>
</dbReference>
<dbReference type="Gene3D" id="3.30.70.270">
    <property type="match status" value="1"/>
</dbReference>
<evidence type="ECO:0000313" key="3">
    <source>
        <dbReference type="EMBL" id="MFC5511679.1"/>
    </source>
</evidence>
<dbReference type="RefSeq" id="WP_379720780.1">
    <property type="nucleotide sequence ID" value="NZ_JBHSMS010000036.1"/>
</dbReference>
<dbReference type="Gene3D" id="3.20.20.450">
    <property type="entry name" value="EAL domain"/>
    <property type="match status" value="1"/>
</dbReference>
<dbReference type="InterPro" id="IPR035919">
    <property type="entry name" value="EAL_sf"/>
</dbReference>
<dbReference type="InterPro" id="IPR000160">
    <property type="entry name" value="GGDEF_dom"/>
</dbReference>